<protein>
    <recommendedName>
        <fullName evidence="5">Transmembrane protein</fullName>
    </recommendedName>
</protein>
<feature type="compositionally biased region" description="Polar residues" evidence="1">
    <location>
        <begin position="12"/>
        <end position="30"/>
    </location>
</feature>
<feature type="region of interest" description="Disordered" evidence="1">
    <location>
        <begin position="249"/>
        <end position="301"/>
    </location>
</feature>
<feature type="region of interest" description="Disordered" evidence="1">
    <location>
        <begin position="403"/>
        <end position="440"/>
    </location>
</feature>
<feature type="compositionally biased region" description="Basic and acidic residues" evidence="1">
    <location>
        <begin position="708"/>
        <end position="722"/>
    </location>
</feature>
<feature type="compositionally biased region" description="Polar residues" evidence="1">
    <location>
        <begin position="577"/>
        <end position="588"/>
    </location>
</feature>
<feature type="compositionally biased region" description="Polar residues" evidence="1">
    <location>
        <begin position="608"/>
        <end position="653"/>
    </location>
</feature>
<comment type="caution">
    <text evidence="3">The sequence shown here is derived from an EMBL/GenBank/DDBJ whole genome shotgun (WGS) entry which is preliminary data.</text>
</comment>
<evidence type="ECO:0008006" key="5">
    <source>
        <dbReference type="Google" id="ProtNLM"/>
    </source>
</evidence>
<feature type="compositionally biased region" description="Low complexity" evidence="1">
    <location>
        <begin position="67"/>
        <end position="79"/>
    </location>
</feature>
<evidence type="ECO:0000313" key="3">
    <source>
        <dbReference type="EMBL" id="GFN82718.1"/>
    </source>
</evidence>
<evidence type="ECO:0000256" key="1">
    <source>
        <dbReference type="SAM" id="MobiDB-lite"/>
    </source>
</evidence>
<feature type="compositionally biased region" description="Polar residues" evidence="1">
    <location>
        <begin position="724"/>
        <end position="733"/>
    </location>
</feature>
<dbReference type="Proteomes" id="UP000735302">
    <property type="component" value="Unassembled WGS sequence"/>
</dbReference>
<feature type="region of interest" description="Disordered" evidence="1">
    <location>
        <begin position="566"/>
        <end position="777"/>
    </location>
</feature>
<reference evidence="3 4" key="1">
    <citation type="journal article" date="2021" name="Elife">
        <title>Chloroplast acquisition without the gene transfer in kleptoplastic sea slugs, Plakobranchus ocellatus.</title>
        <authorList>
            <person name="Maeda T."/>
            <person name="Takahashi S."/>
            <person name="Yoshida T."/>
            <person name="Shimamura S."/>
            <person name="Takaki Y."/>
            <person name="Nagai Y."/>
            <person name="Toyoda A."/>
            <person name="Suzuki Y."/>
            <person name="Arimoto A."/>
            <person name="Ishii H."/>
            <person name="Satoh N."/>
            <person name="Nishiyama T."/>
            <person name="Hasebe M."/>
            <person name="Maruyama T."/>
            <person name="Minagawa J."/>
            <person name="Obokata J."/>
            <person name="Shigenobu S."/>
        </authorList>
    </citation>
    <scope>NUCLEOTIDE SEQUENCE [LARGE SCALE GENOMIC DNA]</scope>
</reference>
<keyword evidence="2" id="KW-0472">Membrane</keyword>
<feature type="compositionally biased region" description="Basic and acidic residues" evidence="1">
    <location>
        <begin position="735"/>
        <end position="762"/>
    </location>
</feature>
<organism evidence="3 4">
    <name type="scientific">Plakobranchus ocellatus</name>
    <dbReference type="NCBI Taxonomy" id="259542"/>
    <lineage>
        <taxon>Eukaryota</taxon>
        <taxon>Metazoa</taxon>
        <taxon>Spiralia</taxon>
        <taxon>Lophotrochozoa</taxon>
        <taxon>Mollusca</taxon>
        <taxon>Gastropoda</taxon>
        <taxon>Heterobranchia</taxon>
        <taxon>Euthyneura</taxon>
        <taxon>Panpulmonata</taxon>
        <taxon>Sacoglossa</taxon>
        <taxon>Placobranchoidea</taxon>
        <taxon>Plakobranchidae</taxon>
        <taxon>Plakobranchus</taxon>
    </lineage>
</organism>
<keyword evidence="2" id="KW-0812">Transmembrane</keyword>
<evidence type="ECO:0000313" key="4">
    <source>
        <dbReference type="Proteomes" id="UP000735302"/>
    </source>
</evidence>
<dbReference type="AlphaFoldDB" id="A0AAV3YKZ0"/>
<feature type="transmembrane region" description="Helical" evidence="2">
    <location>
        <begin position="125"/>
        <end position="150"/>
    </location>
</feature>
<feature type="region of interest" description="Disordered" evidence="1">
    <location>
        <begin position="329"/>
        <end position="362"/>
    </location>
</feature>
<feature type="region of interest" description="Disordered" evidence="1">
    <location>
        <begin position="514"/>
        <end position="533"/>
    </location>
</feature>
<keyword evidence="2" id="KW-1133">Transmembrane helix</keyword>
<sequence>MKMNSDPRLNSPCHNQQHQSQTDTGSSEVWLTTVLEKSGSSSTTLLNEHLPSGAKSRTPSPAVAAVSFTTKSPSSSLESTKSDAHSSATEQNDGATEVAKKSGIPLPQTLREQKTRYCMMDLRPLPWAAFSPLAYVLALAVVVIQAFVWAKEMFITLTISLRPDGILISKRRKNGNSTSSNHVPGGVTTTPLSATTACVAANPSPSLVVVPLILDCKLSQVAAEAVCDAPLKNATFICSKDTPKVVRKCNIPQDRDVPRNSKQDSKNHTDLPSPRPTTRLLSDAARPRTSTPNGILQLDPRTPVMQMASPIEKVLLNVTFTVLKETPTNVRKRDSSGKSTLRLRKLRASSAPRPPSRLFSGRTRPGALTAIRALQLDPRSPGMLAGCRRKYCRSARLRNTTYTISKSTTTHKKRDIPPASDYSRRPELSGRKPRAPTSSDLFSDAIRPVISTPTRTLHLDPRMPKMLVTRPHKYHRTARLRNTTFTVSNNTKVVRRCDVIDEHDGSRRIKRRFLKHRGSPTRPEASTATRTPHLDPQYSGMCVACERKYCRTARWVNTTFTFSNGTSTIVGKRDSAQHSNSSGGSRPRSTAAGDSSCARTWHPDNCPHMNSSTESIFGSATQSSAGSQTCTRNEAPLGSTSVPGLSSRCSCSSRHGDKLQTKSKSSQADKHKEGSKAQSSISSSRLDRSGSKVKKGRKSFAAQFPPLRGDHNSAHCPDDGGRPSKNSCITSAPSMDDKSSSEVDFKVLTDEERRVSPHHPSDPRPNSNQGGSTVNLQ</sequence>
<gene>
    <name evidence="3" type="ORF">PoB_000922400</name>
</gene>
<accession>A0AAV3YKZ0</accession>
<dbReference type="EMBL" id="BLXT01001037">
    <property type="protein sequence ID" value="GFN82718.1"/>
    <property type="molecule type" value="Genomic_DNA"/>
</dbReference>
<feature type="compositionally biased region" description="Polar residues" evidence="1">
    <location>
        <begin position="85"/>
        <end position="94"/>
    </location>
</feature>
<proteinExistence type="predicted"/>
<name>A0AAV3YKZ0_9GAST</name>
<feature type="region of interest" description="Disordered" evidence="1">
    <location>
        <begin position="1"/>
        <end position="104"/>
    </location>
</feature>
<evidence type="ECO:0000256" key="2">
    <source>
        <dbReference type="SAM" id="Phobius"/>
    </source>
</evidence>
<keyword evidence="4" id="KW-1185">Reference proteome</keyword>
<feature type="compositionally biased region" description="Basic and acidic residues" evidence="1">
    <location>
        <begin position="253"/>
        <end position="269"/>
    </location>
</feature>
<feature type="compositionally biased region" description="Polar residues" evidence="1">
    <location>
        <begin position="764"/>
        <end position="777"/>
    </location>
</feature>